<dbReference type="AlphaFoldDB" id="T2MC00"/>
<dbReference type="PROSITE" id="PS51450">
    <property type="entry name" value="LRR"/>
    <property type="match status" value="1"/>
</dbReference>
<dbReference type="InterPro" id="IPR032675">
    <property type="entry name" value="LRR_dom_sf"/>
</dbReference>
<dbReference type="Gene3D" id="3.80.10.10">
    <property type="entry name" value="Ribonuclease Inhibitor"/>
    <property type="match status" value="3"/>
</dbReference>
<proteinExistence type="evidence at transcript level"/>
<name>T2MC00_HYDVU</name>
<dbReference type="InterPro" id="IPR001611">
    <property type="entry name" value="Leu-rich_rpt"/>
</dbReference>
<dbReference type="PANTHER" id="PTHR34718">
    <property type="entry name" value="PHD-TYPE DOMAIN-CONTAINING PROTEIN"/>
    <property type="match status" value="1"/>
</dbReference>
<dbReference type="EMBL" id="HAAD01003437">
    <property type="protein sequence ID" value="CDG69669.1"/>
    <property type="molecule type" value="mRNA"/>
</dbReference>
<sequence>MNKFEEKIDSLNLIYKLWLAGKKVIISDMEAQALPEISNFPKVSALPEISDLPELSDLLETSELPKMFDFPEMSSFPNFSESLFSALPSSLNLNEQLRNQGSLLSPNQSSLNDSVNFKDLSTTKSECCTGQAIVIFNNLANVCLPKVPPVEGNVKIKKAGLKRKRGLYNNPYHQSCQRILGKTAHKEKLLKKQLSVIDLQLFSIKDSFEMLSDFQINKAQKLLSMRVSGKMQVGSIMMVKEHFLKLQFKDFQKQSGGLDCGPFAIAAATDLCYNYDPSIKCYNQELMRDHLLKCFSDSYLTPFPIETNERKKKKQPKPINLPLYCICRLPDNKEEKMVKCDNSDIFQDHISRLILALDGCGINSPGDENAIKSVCPHLKDLDLSHNFLSEWMHVIQIISQLQSLKFLNLSHNPLYLSQSLGEVHNKHNTLQNLVLNNTKINFDALCKVLEICPCLEELHLSLNEYETVPIIDQQFENIKSLHFSSNNIKSWYHVQNLARIFTSLKKLILSENDIDSVSSVGDEFPYLEYLSLSNTQINDWNSLDNLRTFSKLKEIRLNSIPLLNGFKKEKERVFLLMGWLPHVFKINGSILNESERDDAERYFIRYYKDKVEKPSRYHEIVKLRGDLCDLADVKLGKRDIVSLLITGDVEQSFEVEFDTLTLTRDVYKTVSQMCNLNLKQFRLLLKEKENIAIDNSDNKYEYMFIPKVTVMFPREGRYLYMYHPKNGDEIELQRLDFEN</sequence>
<dbReference type="Pfam" id="PF13516">
    <property type="entry name" value="LRR_6"/>
    <property type="match status" value="1"/>
</dbReference>
<organism evidence="1">
    <name type="scientific">Hydra vulgaris</name>
    <name type="common">Hydra</name>
    <name type="synonym">Hydra attenuata</name>
    <dbReference type="NCBI Taxonomy" id="6087"/>
    <lineage>
        <taxon>Eukaryota</taxon>
        <taxon>Metazoa</taxon>
        <taxon>Cnidaria</taxon>
        <taxon>Hydrozoa</taxon>
        <taxon>Hydroidolina</taxon>
        <taxon>Anthoathecata</taxon>
        <taxon>Aplanulata</taxon>
        <taxon>Hydridae</taxon>
        <taxon>Hydra</taxon>
    </lineage>
</organism>
<evidence type="ECO:0000313" key="1">
    <source>
        <dbReference type="EMBL" id="CDG69669.1"/>
    </source>
</evidence>
<reference evidence="1" key="1">
    <citation type="journal article" date="2013" name="Genome Biol. Evol.">
        <title>Punctuated emergences of genetic and phenotypic innovations in eumetazoan, bilaterian, euteleostome, and hominidae ancestors.</title>
        <authorList>
            <person name="Wenger Y."/>
            <person name="Galliot B."/>
        </authorList>
    </citation>
    <scope>NUCLEOTIDE SEQUENCE</scope>
    <source>
        <tissue evidence="1">Whole animals</tissue>
    </source>
</reference>
<gene>
    <name evidence="1" type="primary">TBCEL</name>
</gene>
<accession>T2MC00</accession>
<dbReference type="SUPFAM" id="SSF52058">
    <property type="entry name" value="L domain-like"/>
    <property type="match status" value="1"/>
</dbReference>
<dbReference type="PANTHER" id="PTHR34718:SF2">
    <property type="entry name" value="PHD-TYPE DOMAIN-CONTAINING PROTEIN"/>
    <property type="match status" value="1"/>
</dbReference>
<dbReference type="OrthoDB" id="5855206at2759"/>
<protein>
    <submittedName>
        <fullName evidence="1">Tubulin-specific chaperone cofactor E-like protein</fullName>
    </submittedName>
</protein>
<feature type="non-terminal residue" evidence="1">
    <location>
        <position position="1"/>
    </location>
</feature>